<name>A0A8B9UTI2_9AVES</name>
<organism evidence="1 2">
    <name type="scientific">Anas zonorhyncha</name>
    <name type="common">Eastern spot-billed duck</name>
    <dbReference type="NCBI Taxonomy" id="75864"/>
    <lineage>
        <taxon>Eukaryota</taxon>
        <taxon>Metazoa</taxon>
        <taxon>Chordata</taxon>
        <taxon>Craniata</taxon>
        <taxon>Vertebrata</taxon>
        <taxon>Euteleostomi</taxon>
        <taxon>Archelosauria</taxon>
        <taxon>Archosauria</taxon>
        <taxon>Dinosauria</taxon>
        <taxon>Saurischia</taxon>
        <taxon>Theropoda</taxon>
        <taxon>Coelurosauria</taxon>
        <taxon>Aves</taxon>
        <taxon>Neognathae</taxon>
        <taxon>Galloanserae</taxon>
        <taxon>Anseriformes</taxon>
        <taxon>Anatidae</taxon>
        <taxon>Anatinae</taxon>
        <taxon>Anas</taxon>
    </lineage>
</organism>
<accession>A0A8B9UTI2</accession>
<evidence type="ECO:0000313" key="1">
    <source>
        <dbReference type="Ensembl" id="ENSAZOP00000013379.1"/>
    </source>
</evidence>
<evidence type="ECO:0008006" key="3">
    <source>
        <dbReference type="Google" id="ProtNLM"/>
    </source>
</evidence>
<dbReference type="Proteomes" id="UP000694549">
    <property type="component" value="Unplaced"/>
</dbReference>
<protein>
    <recommendedName>
        <fullName evidence="3">Keratinocyte proline-rich protein-like</fullName>
    </recommendedName>
</protein>
<reference evidence="1" key="2">
    <citation type="submission" date="2025-09" db="UniProtKB">
        <authorList>
            <consortium name="Ensembl"/>
        </authorList>
    </citation>
    <scope>IDENTIFICATION</scope>
</reference>
<evidence type="ECO:0000313" key="2">
    <source>
        <dbReference type="Proteomes" id="UP000694549"/>
    </source>
</evidence>
<keyword evidence="2" id="KW-1185">Reference proteome</keyword>
<dbReference type="AlphaFoldDB" id="A0A8B9UTI2"/>
<dbReference type="Ensembl" id="ENSAZOT00000014383.1">
    <property type="protein sequence ID" value="ENSAZOP00000013379.1"/>
    <property type="gene ID" value="ENSAZOG00000008638.1"/>
</dbReference>
<proteinExistence type="predicted"/>
<sequence>MACLIAKRARLHIKAFGSNAVLRTRTPCSARLSPVAGLYPRGLGHLCHKMQYRKGEDDQDLCHDDSICGCHESPMGVTDLSPCHDPSSLSRDVEGSCQSVPQACQLPEPCPPQNCCPPQQRCTFGKPCRRVELSPVQPSCPPTKIHRRPLQQYRPPLQSEDPGSCGKPRRRVEQCPVQEPCSPIPLRPRPLQHRCPCVPCCCPPVQHCRPPVKLCRPPVKLCCPPAVQHPGQHQHKQVPLLPPCLQKK</sequence>
<reference evidence="1" key="1">
    <citation type="submission" date="2025-08" db="UniProtKB">
        <authorList>
            <consortium name="Ensembl"/>
        </authorList>
    </citation>
    <scope>IDENTIFICATION</scope>
</reference>